<evidence type="ECO:0000256" key="2">
    <source>
        <dbReference type="ARBA" id="ARBA00022475"/>
    </source>
</evidence>
<feature type="transmembrane region" description="Helical" evidence="8">
    <location>
        <begin position="131"/>
        <end position="150"/>
    </location>
</feature>
<evidence type="ECO:0000256" key="5">
    <source>
        <dbReference type="ARBA" id="ARBA00022692"/>
    </source>
</evidence>
<evidence type="ECO:0000256" key="8">
    <source>
        <dbReference type="SAM" id="Phobius"/>
    </source>
</evidence>
<accession>A0A852VCE2</accession>
<dbReference type="Pfam" id="PF13231">
    <property type="entry name" value="PMT_2"/>
    <property type="match status" value="1"/>
</dbReference>
<dbReference type="GO" id="GO:0005886">
    <property type="term" value="C:plasma membrane"/>
    <property type="evidence" value="ECO:0007669"/>
    <property type="project" value="UniProtKB-SubCell"/>
</dbReference>
<evidence type="ECO:0000313" key="10">
    <source>
        <dbReference type="EMBL" id="NYF90558.1"/>
    </source>
</evidence>
<keyword evidence="3" id="KW-0328">Glycosyltransferase</keyword>
<dbReference type="GO" id="GO:0016763">
    <property type="term" value="F:pentosyltransferase activity"/>
    <property type="evidence" value="ECO:0007669"/>
    <property type="project" value="TreeGrafter"/>
</dbReference>
<feature type="transmembrane region" description="Helical" evidence="8">
    <location>
        <begin position="102"/>
        <end position="124"/>
    </location>
</feature>
<dbReference type="PANTHER" id="PTHR33908:SF3">
    <property type="entry name" value="UNDECAPRENYL PHOSPHATE-ALPHA-4-AMINO-4-DEOXY-L-ARABINOSE ARABINOSYL TRANSFERASE"/>
    <property type="match status" value="1"/>
</dbReference>
<evidence type="ECO:0000259" key="9">
    <source>
        <dbReference type="Pfam" id="PF13231"/>
    </source>
</evidence>
<evidence type="ECO:0000313" key="11">
    <source>
        <dbReference type="Proteomes" id="UP000564385"/>
    </source>
</evidence>
<feature type="transmembrane region" description="Helical" evidence="8">
    <location>
        <begin position="26"/>
        <end position="44"/>
    </location>
</feature>
<evidence type="ECO:0000256" key="7">
    <source>
        <dbReference type="ARBA" id="ARBA00023136"/>
    </source>
</evidence>
<feature type="transmembrane region" description="Helical" evidence="8">
    <location>
        <begin position="458"/>
        <end position="483"/>
    </location>
</feature>
<dbReference type="GO" id="GO:0009103">
    <property type="term" value="P:lipopolysaccharide biosynthetic process"/>
    <property type="evidence" value="ECO:0007669"/>
    <property type="project" value="UniProtKB-ARBA"/>
</dbReference>
<dbReference type="Proteomes" id="UP000564385">
    <property type="component" value="Unassembled WGS sequence"/>
</dbReference>
<organism evidence="10 11">
    <name type="scientific">Tunturiibacter lichenicola</name>
    <dbReference type="NCBI Taxonomy" id="2051959"/>
    <lineage>
        <taxon>Bacteria</taxon>
        <taxon>Pseudomonadati</taxon>
        <taxon>Acidobacteriota</taxon>
        <taxon>Terriglobia</taxon>
        <taxon>Terriglobales</taxon>
        <taxon>Acidobacteriaceae</taxon>
        <taxon>Tunturiibacter</taxon>
    </lineage>
</organism>
<dbReference type="PANTHER" id="PTHR33908">
    <property type="entry name" value="MANNOSYLTRANSFERASE YKCB-RELATED"/>
    <property type="match status" value="1"/>
</dbReference>
<name>A0A852VCE2_9BACT</name>
<reference evidence="10 11" key="1">
    <citation type="submission" date="2020-07" db="EMBL/GenBank/DDBJ databases">
        <title>Genomic Encyclopedia of Type Strains, Phase IV (KMG-V): Genome sequencing to study the core and pangenomes of soil and plant-associated prokaryotes.</title>
        <authorList>
            <person name="Whitman W."/>
        </authorList>
    </citation>
    <scope>NUCLEOTIDE SEQUENCE [LARGE SCALE GENOMIC DNA]</scope>
    <source>
        <strain evidence="10 11">M8UP22</strain>
    </source>
</reference>
<feature type="transmembrane region" description="Helical" evidence="8">
    <location>
        <begin position="238"/>
        <end position="255"/>
    </location>
</feature>
<feature type="transmembrane region" description="Helical" evidence="8">
    <location>
        <begin position="156"/>
        <end position="174"/>
    </location>
</feature>
<evidence type="ECO:0000256" key="3">
    <source>
        <dbReference type="ARBA" id="ARBA00022676"/>
    </source>
</evidence>
<keyword evidence="2" id="KW-1003">Cell membrane</keyword>
<feature type="transmembrane region" description="Helical" evidence="8">
    <location>
        <begin position="524"/>
        <end position="545"/>
    </location>
</feature>
<proteinExistence type="predicted"/>
<gene>
    <name evidence="10" type="ORF">HDF08_002660</name>
</gene>
<comment type="subcellular location">
    <subcellularLocation>
        <location evidence="1">Cell membrane</location>
        <topology evidence="1">Multi-pass membrane protein</topology>
    </subcellularLocation>
</comment>
<feature type="transmembrane region" description="Helical" evidence="8">
    <location>
        <begin position="297"/>
        <end position="318"/>
    </location>
</feature>
<feature type="transmembrane region" description="Helical" evidence="8">
    <location>
        <begin position="362"/>
        <end position="380"/>
    </location>
</feature>
<evidence type="ECO:0000256" key="6">
    <source>
        <dbReference type="ARBA" id="ARBA00022989"/>
    </source>
</evidence>
<keyword evidence="5 8" id="KW-0812">Transmembrane</keyword>
<feature type="transmembrane region" description="Helical" evidence="8">
    <location>
        <begin position="210"/>
        <end position="226"/>
    </location>
</feature>
<dbReference type="AlphaFoldDB" id="A0A852VCE2"/>
<keyword evidence="4" id="KW-0808">Transferase</keyword>
<feature type="domain" description="Glycosyltransferase RgtA/B/C/D-like" evidence="9">
    <location>
        <begin position="82"/>
        <end position="253"/>
    </location>
</feature>
<keyword evidence="6 8" id="KW-1133">Transmembrane helix</keyword>
<keyword evidence="7 8" id="KW-0472">Membrane</keyword>
<feature type="transmembrane region" description="Helical" evidence="8">
    <location>
        <begin position="400"/>
        <end position="420"/>
    </location>
</feature>
<dbReference type="EMBL" id="JACCCU010000002">
    <property type="protein sequence ID" value="NYF90558.1"/>
    <property type="molecule type" value="Genomic_DNA"/>
</dbReference>
<protein>
    <submittedName>
        <fullName evidence="10">4-amino-4-deoxy-L-arabinose transferase-like glycosyltransferase</fullName>
    </submittedName>
</protein>
<feature type="transmembrane region" description="Helical" evidence="8">
    <location>
        <begin position="552"/>
        <end position="573"/>
    </location>
</feature>
<evidence type="ECO:0000256" key="1">
    <source>
        <dbReference type="ARBA" id="ARBA00004651"/>
    </source>
</evidence>
<dbReference type="InterPro" id="IPR050297">
    <property type="entry name" value="LipidA_mod_glycosyltrf_83"/>
</dbReference>
<evidence type="ECO:0000256" key="4">
    <source>
        <dbReference type="ARBA" id="ARBA00022679"/>
    </source>
</evidence>
<dbReference type="InterPro" id="IPR038731">
    <property type="entry name" value="RgtA/B/C-like"/>
</dbReference>
<comment type="caution">
    <text evidence="10">The sequence shown here is derived from an EMBL/GenBank/DDBJ whole genome shotgun (WGS) entry which is preliminary data.</text>
</comment>
<feature type="transmembrane region" description="Helical" evidence="8">
    <location>
        <begin position="426"/>
        <end position="446"/>
    </location>
</feature>
<sequence length="707" mass="78555">MIKETLLEASAGTKASLDSCTPRRSTALLVLTGLWLIIFFAALFTPPLLDDADATHASAARHMALSGDLVTLRVNGIRYLEKAPLPYWLGALSFRLFGFNSFAAHLPQAIGVLLLALLGYYWAYRAFNARAAFYTGLATLTTVGVFLFTRYYIPEVLLSLFLAIALSCLLRSLNATTTQQSTDTRASFSPAVYAYTMWTALALAVLTKGLVALVFFFGAAIVYLALSGEYKNWRSLKPFTGILLFLVIAAPWHILAGLRNTGGMNGHGFFWFYFINEHVLRFLGRRYPKDYNKLPGYLFWSLHLVWLFPWSLFCGTLCRQAYLAFQRYRASNPAPVDETRTFYWQPYAVVVVGLILQNAFKIPYIFTLFLALILFLLHGLRRRQSNSPSGTPLLRVNTLAQRSTLLLSIFASLVLVFFSLSTNQEYYTFPAYLSMILLLAVALAHAEQTYSTDSGSRRWITVGHATFTVLGVAIAITLLYGLWTSRHLPIVPDIGDLLAHRGVGDYTLSMSGIFDLTGPSFAALRLPATLAAIAFLIGPAIAWFLRSQRRHLAASVAVALTATAFFIAAHIAFARFAPMLSSKSFADTIQQLEADHSISRENKVILFGDQSYGSSITFYLGRQVYLVNGRASSMLFGGTFPDAPPVFLTSEDLLTIWGKGERKLLFVPLEKRDTVDQLLGNHKVLLFESSGKALFTDRPLDYPSRTP</sequence>